<dbReference type="Proteomes" id="UP001497045">
    <property type="component" value="Unassembled WGS sequence"/>
</dbReference>
<feature type="signal peptide" evidence="1">
    <location>
        <begin position="1"/>
        <end position="21"/>
    </location>
</feature>
<proteinExistence type="predicted"/>
<keyword evidence="1" id="KW-0732">Signal</keyword>
<dbReference type="EMBL" id="JBBYHV010000002">
    <property type="protein sequence ID" value="MEL1251673.1"/>
    <property type="molecule type" value="Genomic_DNA"/>
</dbReference>
<protein>
    <submittedName>
        <fullName evidence="2">DUF3617 family protein</fullName>
    </submittedName>
</protein>
<gene>
    <name evidence="2" type="ORF">AAEO60_13430</name>
</gene>
<name>A0ABU9IGW6_9SPHN</name>
<sequence length="127" mass="13827">MGLSSVVAAATVALTPAVAQAPELAMLDTLTRGAWEFRARGDDDTLRICVRTGRELIQLRHRQTNCEQFIVQDDANEVTVQYTCRGSGYGRTSIRKEGSTLVQIRSQGTYSGTPFSLVGEARRTGSC</sequence>
<organism evidence="2 3">
    <name type="scientific">Aurantiacibacter gilvus</name>
    <dbReference type="NCBI Taxonomy" id="3139141"/>
    <lineage>
        <taxon>Bacteria</taxon>
        <taxon>Pseudomonadati</taxon>
        <taxon>Pseudomonadota</taxon>
        <taxon>Alphaproteobacteria</taxon>
        <taxon>Sphingomonadales</taxon>
        <taxon>Erythrobacteraceae</taxon>
        <taxon>Aurantiacibacter</taxon>
    </lineage>
</organism>
<evidence type="ECO:0000256" key="1">
    <source>
        <dbReference type="SAM" id="SignalP"/>
    </source>
</evidence>
<evidence type="ECO:0000313" key="3">
    <source>
        <dbReference type="Proteomes" id="UP001497045"/>
    </source>
</evidence>
<reference evidence="2 3" key="1">
    <citation type="submission" date="2024-04" db="EMBL/GenBank/DDBJ databases">
        <title>Aurantiacibacter sp. DGU6 16S ribosomal RNA gene Genome sequencing and assembly.</title>
        <authorList>
            <person name="Park S."/>
        </authorList>
    </citation>
    <scope>NUCLEOTIDE SEQUENCE [LARGE SCALE GENOMIC DNA]</scope>
    <source>
        <strain evidence="2 3">DGU6</strain>
    </source>
</reference>
<evidence type="ECO:0000313" key="2">
    <source>
        <dbReference type="EMBL" id="MEL1251673.1"/>
    </source>
</evidence>
<dbReference type="RefSeq" id="WP_341674694.1">
    <property type="nucleotide sequence ID" value="NZ_JBBYHV010000002.1"/>
</dbReference>
<keyword evidence="3" id="KW-1185">Reference proteome</keyword>
<feature type="chain" id="PRO_5045806274" evidence="1">
    <location>
        <begin position="22"/>
        <end position="127"/>
    </location>
</feature>
<accession>A0ABU9IGW6</accession>
<comment type="caution">
    <text evidence="2">The sequence shown here is derived from an EMBL/GenBank/DDBJ whole genome shotgun (WGS) entry which is preliminary data.</text>
</comment>